<protein>
    <submittedName>
        <fullName evidence="5">Prolyl oligopeptidase family serine peptidase</fullName>
    </submittedName>
</protein>
<gene>
    <name evidence="5" type="ORF">ACFSKK_01300</name>
</gene>
<sequence>MLKSVKIFMLIILTAVLSCSFSIGAFAKGEKVDTSYRSVTEIHDWGAAITKLIVKIGKPVPKQSITKDTFKVHVTRSDDRLLDSPLLEEGYREVTNAYVADQNGNPAVRGKYVVLEMKIGPTVSLGSPLNYYSGSNKWIKSDYTITQEKDIKINAGKFGTISGLVIDTFAGETREIVDSFSSGQATYKDVTLTYADYAPAKDKKKNPLIIWLHGGGEGGTDPTIPLSANKATSFATETIQSYFNGAYVLVPQTPTRWMEGISGGADGTSIYQEALMSLIKDYVANNPDIDPNRIYIGGASNGGYMTMLMVRDYPGYFAAAFPVCEGLNNNLVSDNDILNMSQTPIWFVHAKNDRTLPPGSNAIPTYNRLIDAGAENVHLTIFDNVQDNSGLYKNADGTPYEYNGHWSWIYVYNNEVETKINDQTTTLMEWLAAQSR</sequence>
<evidence type="ECO:0000256" key="1">
    <source>
        <dbReference type="ARBA" id="ARBA00022729"/>
    </source>
</evidence>
<evidence type="ECO:0000259" key="3">
    <source>
        <dbReference type="Pfam" id="PF00326"/>
    </source>
</evidence>
<reference evidence="6" key="1">
    <citation type="journal article" date="2019" name="Int. J. Syst. Evol. Microbiol.">
        <title>The Global Catalogue of Microorganisms (GCM) 10K type strain sequencing project: providing services to taxonomists for standard genome sequencing and annotation.</title>
        <authorList>
            <consortium name="The Broad Institute Genomics Platform"/>
            <consortium name="The Broad Institute Genome Sequencing Center for Infectious Disease"/>
            <person name="Wu L."/>
            <person name="Ma J."/>
        </authorList>
    </citation>
    <scope>NUCLEOTIDE SEQUENCE [LARGE SCALE GENOMIC DNA]</scope>
    <source>
        <strain evidence="6">CGMCC 1.15474</strain>
    </source>
</reference>
<keyword evidence="6" id="KW-1185">Reference proteome</keyword>
<evidence type="ECO:0000256" key="2">
    <source>
        <dbReference type="SAM" id="SignalP"/>
    </source>
</evidence>
<feature type="domain" description="Esterase Ig-like N-terminal" evidence="4">
    <location>
        <begin position="35"/>
        <end position="157"/>
    </location>
</feature>
<dbReference type="PROSITE" id="PS51257">
    <property type="entry name" value="PROKAR_LIPOPROTEIN"/>
    <property type="match status" value="1"/>
</dbReference>
<dbReference type="Pfam" id="PF00326">
    <property type="entry name" value="Peptidase_S9"/>
    <property type="match status" value="1"/>
</dbReference>
<dbReference type="Proteomes" id="UP001597318">
    <property type="component" value="Unassembled WGS sequence"/>
</dbReference>
<evidence type="ECO:0000313" key="6">
    <source>
        <dbReference type="Proteomes" id="UP001597318"/>
    </source>
</evidence>
<dbReference type="InterPro" id="IPR050955">
    <property type="entry name" value="Plant_Biomass_Hydrol_Est"/>
</dbReference>
<proteinExistence type="predicted"/>
<dbReference type="PANTHER" id="PTHR43037:SF1">
    <property type="entry name" value="BLL1128 PROTEIN"/>
    <property type="match status" value="1"/>
</dbReference>
<dbReference type="Pfam" id="PF18435">
    <property type="entry name" value="EstA_Ig_like"/>
    <property type="match status" value="1"/>
</dbReference>
<feature type="domain" description="Peptidase S9 prolyl oligopeptidase catalytic" evidence="3">
    <location>
        <begin position="281"/>
        <end position="322"/>
    </location>
</feature>
<dbReference type="Gene3D" id="2.60.40.2180">
    <property type="match status" value="1"/>
</dbReference>
<dbReference type="InterPro" id="IPR001375">
    <property type="entry name" value="Peptidase_S9_cat"/>
</dbReference>
<organism evidence="5 6">
    <name type="scientific">Metabacillus endolithicus</name>
    <dbReference type="NCBI Taxonomy" id="1535204"/>
    <lineage>
        <taxon>Bacteria</taxon>
        <taxon>Bacillati</taxon>
        <taxon>Bacillota</taxon>
        <taxon>Bacilli</taxon>
        <taxon>Bacillales</taxon>
        <taxon>Bacillaceae</taxon>
        <taxon>Metabacillus</taxon>
    </lineage>
</organism>
<dbReference type="RefSeq" id="WP_247342540.1">
    <property type="nucleotide sequence ID" value="NZ_CP095550.1"/>
</dbReference>
<dbReference type="EMBL" id="JBHUIK010000001">
    <property type="protein sequence ID" value="MFD2212343.1"/>
    <property type="molecule type" value="Genomic_DNA"/>
</dbReference>
<keyword evidence="1 2" id="KW-0732">Signal</keyword>
<dbReference type="PANTHER" id="PTHR43037">
    <property type="entry name" value="UNNAMED PRODUCT-RELATED"/>
    <property type="match status" value="1"/>
</dbReference>
<evidence type="ECO:0000259" key="4">
    <source>
        <dbReference type="Pfam" id="PF18435"/>
    </source>
</evidence>
<dbReference type="InterPro" id="IPR029058">
    <property type="entry name" value="AB_hydrolase_fold"/>
</dbReference>
<comment type="caution">
    <text evidence="5">The sequence shown here is derived from an EMBL/GenBank/DDBJ whole genome shotgun (WGS) entry which is preliminary data.</text>
</comment>
<dbReference type="SUPFAM" id="SSF53474">
    <property type="entry name" value="alpha/beta-Hydrolases"/>
    <property type="match status" value="1"/>
</dbReference>
<accession>A0ABW5BQD8</accession>
<dbReference type="Gene3D" id="3.40.50.1820">
    <property type="entry name" value="alpha/beta hydrolase"/>
    <property type="match status" value="1"/>
</dbReference>
<feature type="chain" id="PRO_5045300679" evidence="2">
    <location>
        <begin position="28"/>
        <end position="436"/>
    </location>
</feature>
<name>A0ABW5BQD8_9BACI</name>
<dbReference type="InterPro" id="IPR041172">
    <property type="entry name" value="EstA_Ig-like_N"/>
</dbReference>
<evidence type="ECO:0000313" key="5">
    <source>
        <dbReference type="EMBL" id="MFD2212343.1"/>
    </source>
</evidence>
<feature type="signal peptide" evidence="2">
    <location>
        <begin position="1"/>
        <end position="27"/>
    </location>
</feature>